<proteinExistence type="predicted"/>
<dbReference type="InterPro" id="IPR007527">
    <property type="entry name" value="Znf_SWIM"/>
</dbReference>
<evidence type="ECO:0000259" key="1">
    <source>
        <dbReference type="PROSITE" id="PS50966"/>
    </source>
</evidence>
<dbReference type="GO" id="GO:0008270">
    <property type="term" value="F:zinc ion binding"/>
    <property type="evidence" value="ECO:0007669"/>
    <property type="project" value="InterPro"/>
</dbReference>
<feature type="domain" description="SWIM-type" evidence="1">
    <location>
        <begin position="111"/>
        <end position="153"/>
    </location>
</feature>
<dbReference type="EMBL" id="LAZR01007866">
    <property type="protein sequence ID" value="KKM82417.1"/>
    <property type="molecule type" value="Genomic_DNA"/>
</dbReference>
<gene>
    <name evidence="2" type="ORF">LCGC14_1319790</name>
</gene>
<accession>A0A0F9NM75</accession>
<evidence type="ECO:0000313" key="2">
    <source>
        <dbReference type="EMBL" id="KKM82417.1"/>
    </source>
</evidence>
<sequence>MIKFKEVKTEEMCKPNPIKLEVASKYIESYWWEIIRDVFSYEKERNAGLQEIHKIFTDDRVLKGLELYREGKIKEGAITDVDVRAVVSGNGKEYTVTLKNWKPEKLLRHRYEIERYISELFLDCQCQDHIIHHYKSNSSLACKHICAVIWMLQEEYNMPKFLITPKEKKDDWYEKSKTMELETGLYGVSMKQFSQFLNILVLRDFRGIPTSLAYSIHREPNKGYEAKYPKGIPPTWITFDNPEAVEKLIKANIRGFAEMLASRGNTEEDIKKAINELIPTKNGEIKEEVKELEENWFKKLINKIKGWFKENRMN</sequence>
<comment type="caution">
    <text evidence="2">The sequence shown here is derived from an EMBL/GenBank/DDBJ whole genome shotgun (WGS) entry which is preliminary data.</text>
</comment>
<name>A0A0F9NM75_9ZZZZ</name>
<dbReference type="AlphaFoldDB" id="A0A0F9NM75"/>
<reference evidence="2" key="1">
    <citation type="journal article" date="2015" name="Nature">
        <title>Complex archaea that bridge the gap between prokaryotes and eukaryotes.</title>
        <authorList>
            <person name="Spang A."/>
            <person name="Saw J.H."/>
            <person name="Jorgensen S.L."/>
            <person name="Zaremba-Niedzwiedzka K."/>
            <person name="Martijn J."/>
            <person name="Lind A.E."/>
            <person name="van Eijk R."/>
            <person name="Schleper C."/>
            <person name="Guy L."/>
            <person name="Ettema T.J."/>
        </authorList>
    </citation>
    <scope>NUCLEOTIDE SEQUENCE</scope>
</reference>
<organism evidence="2">
    <name type="scientific">marine sediment metagenome</name>
    <dbReference type="NCBI Taxonomy" id="412755"/>
    <lineage>
        <taxon>unclassified sequences</taxon>
        <taxon>metagenomes</taxon>
        <taxon>ecological metagenomes</taxon>
    </lineage>
</organism>
<protein>
    <recommendedName>
        <fullName evidence="1">SWIM-type domain-containing protein</fullName>
    </recommendedName>
</protein>
<dbReference type="PROSITE" id="PS50966">
    <property type="entry name" value="ZF_SWIM"/>
    <property type="match status" value="1"/>
</dbReference>